<name>A0AC34EZS2_9BILA</name>
<sequence>MIFKLLTSLIWIYNFEVIEMAKGFDASAKITNEQFLNFSTNGYSFFIGRIYRSNATGMPDIDGITNINKARETGFLDVDGYIYPCTYGTCRYAIDQVNTALNVLEDEKATVGKIWLDIENPEKWSKNFTKNRQFIDDMASTVKGRGYSAGIYTSKYSWVKICGNWTAYSSYPLWWVAYNKHEDLKTGWMDFGGWISPMIHQWDQNYIENKLKFDPNVK</sequence>
<evidence type="ECO:0000313" key="2">
    <source>
        <dbReference type="WBParaSite" id="ES5_v2.g10202.t1"/>
    </source>
</evidence>
<reference evidence="2" key="1">
    <citation type="submission" date="2022-11" db="UniProtKB">
        <authorList>
            <consortium name="WormBaseParasite"/>
        </authorList>
    </citation>
    <scope>IDENTIFICATION</scope>
</reference>
<accession>A0AC34EZS2</accession>
<organism evidence="1 2">
    <name type="scientific">Panagrolaimus sp. ES5</name>
    <dbReference type="NCBI Taxonomy" id="591445"/>
    <lineage>
        <taxon>Eukaryota</taxon>
        <taxon>Metazoa</taxon>
        <taxon>Ecdysozoa</taxon>
        <taxon>Nematoda</taxon>
        <taxon>Chromadorea</taxon>
        <taxon>Rhabditida</taxon>
        <taxon>Tylenchina</taxon>
        <taxon>Panagrolaimomorpha</taxon>
        <taxon>Panagrolaimoidea</taxon>
        <taxon>Panagrolaimidae</taxon>
        <taxon>Panagrolaimus</taxon>
    </lineage>
</organism>
<proteinExistence type="predicted"/>
<protein>
    <submittedName>
        <fullName evidence="2">Lysozyme</fullName>
    </submittedName>
</protein>
<dbReference type="Proteomes" id="UP000887579">
    <property type="component" value="Unplaced"/>
</dbReference>
<dbReference type="WBParaSite" id="ES5_v2.g10202.t1">
    <property type="protein sequence ID" value="ES5_v2.g10202.t1"/>
    <property type="gene ID" value="ES5_v2.g10202"/>
</dbReference>
<evidence type="ECO:0000313" key="1">
    <source>
        <dbReference type="Proteomes" id="UP000887579"/>
    </source>
</evidence>